<evidence type="ECO:0000259" key="4">
    <source>
        <dbReference type="Pfam" id="PF13518"/>
    </source>
</evidence>
<comment type="caution">
    <text evidence="5">The sequence shown here is derived from an EMBL/GenBank/DDBJ whole genome shotgun (WGS) entry which is preliminary data.</text>
</comment>
<dbReference type="Proteomes" id="UP000004335">
    <property type="component" value="Unassembled WGS sequence"/>
</dbReference>
<evidence type="ECO:0000256" key="2">
    <source>
        <dbReference type="SAM" id="MobiDB-lite"/>
    </source>
</evidence>
<dbReference type="SUPFAM" id="SSF46689">
    <property type="entry name" value="Homeodomain-like"/>
    <property type="match status" value="1"/>
</dbReference>
<evidence type="ECO:0000313" key="5">
    <source>
        <dbReference type="EMBL" id="EGC14191.1"/>
    </source>
</evidence>
<dbReference type="Gene3D" id="1.10.10.60">
    <property type="entry name" value="Homeodomain-like"/>
    <property type="match status" value="1"/>
</dbReference>
<dbReference type="Pfam" id="PF13518">
    <property type="entry name" value="HTH_28"/>
    <property type="match status" value="2"/>
</dbReference>
<dbReference type="InterPro" id="IPR036388">
    <property type="entry name" value="WH-like_DNA-bd_sf"/>
</dbReference>
<reference evidence="5 6" key="1">
    <citation type="submission" date="2011-01" db="EMBL/GenBank/DDBJ databases">
        <authorList>
            <person name="Muzny D."/>
            <person name="Qin X."/>
            <person name="Buhay C."/>
            <person name="Dugan-Rocha S."/>
            <person name="Ding Y."/>
            <person name="Chen G."/>
            <person name="Hawes A."/>
            <person name="Holder M."/>
            <person name="Jhangiani S."/>
            <person name="Johnson A."/>
            <person name="Khan Z."/>
            <person name="Li Z."/>
            <person name="Liu W."/>
            <person name="Liu X."/>
            <person name="Perez L."/>
            <person name="Shen H."/>
            <person name="Wang Q."/>
            <person name="Watt J."/>
            <person name="Xi L."/>
            <person name="Xin Y."/>
            <person name="Zhou J."/>
            <person name="Deng J."/>
            <person name="Jiang H."/>
            <person name="Liu Y."/>
            <person name="Qu J."/>
            <person name="Song X.-Z."/>
            <person name="Zhang L."/>
            <person name="Villasana D."/>
            <person name="Johnson A."/>
            <person name="Liu J."/>
            <person name="Liyanage D."/>
            <person name="Lorensuhewa L."/>
            <person name="Robinson T."/>
            <person name="Song A."/>
            <person name="Song B.-B."/>
            <person name="Dinh H."/>
            <person name="Thornton R."/>
            <person name="Coyle M."/>
            <person name="Francisco L."/>
            <person name="Jackson L."/>
            <person name="Javaid M."/>
            <person name="Korchina V."/>
            <person name="Kovar C."/>
            <person name="Mata R."/>
            <person name="Mathew T."/>
            <person name="Ngo R."/>
            <person name="Nguyen L."/>
            <person name="Nguyen N."/>
            <person name="Okwuonu G."/>
            <person name="Ongeri F."/>
            <person name="Pham C."/>
            <person name="Simmons D."/>
            <person name="Wilczek-Boney K."/>
            <person name="Hale W."/>
            <person name="Jakkamsetti A."/>
            <person name="Pham P."/>
            <person name="Ruth R."/>
            <person name="San Lucas F."/>
            <person name="Warren J."/>
            <person name="Zhang J."/>
            <person name="Zhao Z."/>
            <person name="Zhou C."/>
            <person name="Zhu D."/>
            <person name="Lee S."/>
            <person name="Bess C."/>
            <person name="Blankenburg K."/>
            <person name="Forbes L."/>
            <person name="Fu Q."/>
            <person name="Gubbala S."/>
            <person name="Hirani K."/>
            <person name="Jayaseelan J.C."/>
            <person name="Lara F."/>
            <person name="Munidasa M."/>
            <person name="Palculict T."/>
            <person name="Patil S."/>
            <person name="Pu L.-L."/>
            <person name="Saada N."/>
            <person name="Tang L."/>
            <person name="Weissenberger G."/>
            <person name="Zhu Y."/>
            <person name="Hemphill L."/>
            <person name="Shang Y."/>
            <person name="Youmans B."/>
            <person name="Ayvaz T."/>
            <person name="Ross M."/>
            <person name="Santibanez J."/>
            <person name="Aqrawi P."/>
            <person name="Gross S."/>
            <person name="Joshi V."/>
            <person name="Fowler G."/>
            <person name="Nazareth L."/>
            <person name="Reid J."/>
            <person name="Worley K."/>
            <person name="Petrosino J."/>
            <person name="Highlander S."/>
            <person name="Gibbs R."/>
        </authorList>
    </citation>
    <scope>NUCLEOTIDE SEQUENCE [LARGE SCALE GENOMIC DNA]</scope>
    <source>
        <strain evidence="5 6">MM4-1A</strain>
    </source>
</reference>
<feature type="domain" description="Insertion element IS150 protein InsJ-like helix-turn-helix" evidence="4">
    <location>
        <begin position="46"/>
        <end position="96"/>
    </location>
</feature>
<evidence type="ECO:0000313" key="6">
    <source>
        <dbReference type="Proteomes" id="UP000004335"/>
    </source>
</evidence>
<accession>A0A828RI26</accession>
<dbReference type="InterPro" id="IPR055247">
    <property type="entry name" value="InsJ-like_HTH"/>
</dbReference>
<dbReference type="Gene3D" id="1.10.10.10">
    <property type="entry name" value="Winged helix-like DNA-binding domain superfamily/Winged helix DNA-binding domain"/>
    <property type="match status" value="1"/>
</dbReference>
<comment type="similarity">
    <text evidence="1">Belongs to the IS150/IS1296 orfA family.</text>
</comment>
<name>A0A828RI26_LIMRT</name>
<dbReference type="GO" id="GO:0043565">
    <property type="term" value="F:sequence-specific DNA binding"/>
    <property type="evidence" value="ECO:0007669"/>
    <property type="project" value="InterPro"/>
</dbReference>
<dbReference type="InterPro" id="IPR009057">
    <property type="entry name" value="Homeodomain-like_sf"/>
</dbReference>
<keyword evidence="3" id="KW-0472">Membrane</keyword>
<protein>
    <submittedName>
        <fullName evidence="5">Transposase</fullName>
    </submittedName>
</protein>
<feature type="compositionally biased region" description="Basic residues" evidence="2">
    <location>
        <begin position="148"/>
        <end position="164"/>
    </location>
</feature>
<feature type="region of interest" description="Disordered" evidence="2">
    <location>
        <begin position="144"/>
        <end position="175"/>
    </location>
</feature>
<dbReference type="AlphaFoldDB" id="A0A828RI26"/>
<dbReference type="InterPro" id="IPR010921">
    <property type="entry name" value="Trp_repressor/repl_initiator"/>
</dbReference>
<keyword evidence="3" id="KW-0812">Transmembrane</keyword>
<dbReference type="EMBL" id="ACGX02000007">
    <property type="protein sequence ID" value="EGC14191.1"/>
    <property type="molecule type" value="Genomic_DNA"/>
</dbReference>
<dbReference type="PANTHER" id="PTHR33795">
    <property type="entry name" value="INSERTION ELEMENT IS150 PROTEIN INSJ"/>
    <property type="match status" value="1"/>
</dbReference>
<sequence length="214" mass="24893">MFIAHTGYLELFDLVVKHILPGMGLFFTLCCISIVNSPTRYKPELKAQIVQEYLSTLQSTNDLSKKYQISGRRIAEWIQRYQLRGIDALKKRRHKRIFTTDFKLNVIDYYQTHEDSMAEVAARFDILTAQVSSLRSQFERDGITALKPHPKGRPSKVKHTKKQAHQLANKSELERLKEELAKKNQELYETKMERDILKKSLSLFGPSKPGRKLK</sequence>
<dbReference type="SUPFAM" id="SSF48295">
    <property type="entry name" value="TrpR-like"/>
    <property type="match status" value="1"/>
</dbReference>
<feature type="domain" description="Insertion element IS150 protein InsJ-like helix-turn-helix" evidence="4">
    <location>
        <begin position="102"/>
        <end position="154"/>
    </location>
</feature>
<organism evidence="5 6">
    <name type="scientific">Limosilactobacillus reuteri MM4-1A</name>
    <dbReference type="NCBI Taxonomy" id="548485"/>
    <lineage>
        <taxon>Bacteria</taxon>
        <taxon>Bacillati</taxon>
        <taxon>Bacillota</taxon>
        <taxon>Bacilli</taxon>
        <taxon>Lactobacillales</taxon>
        <taxon>Lactobacillaceae</taxon>
        <taxon>Limosilactobacillus</taxon>
    </lineage>
</organism>
<dbReference type="InterPro" id="IPR052057">
    <property type="entry name" value="IS150/IS1296_orfA-like"/>
</dbReference>
<evidence type="ECO:0000256" key="1">
    <source>
        <dbReference type="ARBA" id="ARBA00038232"/>
    </source>
</evidence>
<gene>
    <name evidence="5" type="ORF">HMPREF0536_11328</name>
</gene>
<evidence type="ECO:0000256" key="3">
    <source>
        <dbReference type="SAM" id="Phobius"/>
    </source>
</evidence>
<keyword evidence="3" id="KW-1133">Transmembrane helix</keyword>
<feature type="transmembrane region" description="Helical" evidence="3">
    <location>
        <begin position="18"/>
        <end position="36"/>
    </location>
</feature>
<proteinExistence type="inferred from homology"/>
<dbReference type="PANTHER" id="PTHR33795:SF1">
    <property type="entry name" value="INSERTION ELEMENT IS150 PROTEIN INSJ"/>
    <property type="match status" value="1"/>
</dbReference>